<dbReference type="Proteomes" id="UP000292262">
    <property type="component" value="Unassembled WGS sequence"/>
</dbReference>
<dbReference type="AlphaFoldDB" id="A0A4Q7NZI3"/>
<dbReference type="EMBL" id="SGXE01000003">
    <property type="protein sequence ID" value="RZS92470.1"/>
    <property type="molecule type" value="Genomic_DNA"/>
</dbReference>
<sequence>MNRRQLTKYAIYIVAALSAALINGFVITYVQQHIDENGYMLVLIDMLIVVLIFAPIFALVTKYAKKLSKVYINTSRKVSGNKKTVLLALLTALVILFILYAKYRHNINVIQDIKNLIA</sequence>
<name>A0A4Q7NZI3_9FLAO</name>
<evidence type="ECO:0000313" key="2">
    <source>
        <dbReference type="EMBL" id="RZS92470.1"/>
    </source>
</evidence>
<feature type="transmembrane region" description="Helical" evidence="1">
    <location>
        <begin position="9"/>
        <end position="30"/>
    </location>
</feature>
<dbReference type="OrthoDB" id="1162991at2"/>
<feature type="transmembrane region" description="Helical" evidence="1">
    <location>
        <begin position="42"/>
        <end position="64"/>
    </location>
</feature>
<reference evidence="2 3" key="1">
    <citation type="submission" date="2019-02" db="EMBL/GenBank/DDBJ databases">
        <title>Genomic Encyclopedia of Type Strains, Phase IV (KMG-IV): sequencing the most valuable type-strain genomes for metagenomic binning, comparative biology and taxonomic classification.</title>
        <authorList>
            <person name="Goeker M."/>
        </authorList>
    </citation>
    <scope>NUCLEOTIDE SEQUENCE [LARGE SCALE GENOMIC DNA]</scope>
    <source>
        <strain evidence="2 3">DSM 17196</strain>
    </source>
</reference>
<keyword evidence="1" id="KW-1133">Transmembrane helix</keyword>
<keyword evidence="1" id="KW-0472">Membrane</keyword>
<organism evidence="2 3">
    <name type="scientific">Aquimarina brevivitae</name>
    <dbReference type="NCBI Taxonomy" id="323412"/>
    <lineage>
        <taxon>Bacteria</taxon>
        <taxon>Pseudomonadati</taxon>
        <taxon>Bacteroidota</taxon>
        <taxon>Flavobacteriia</taxon>
        <taxon>Flavobacteriales</taxon>
        <taxon>Flavobacteriaceae</taxon>
        <taxon>Aquimarina</taxon>
    </lineage>
</organism>
<proteinExistence type="predicted"/>
<feature type="transmembrane region" description="Helical" evidence="1">
    <location>
        <begin position="85"/>
        <end position="103"/>
    </location>
</feature>
<keyword evidence="3" id="KW-1185">Reference proteome</keyword>
<keyword evidence="1" id="KW-0812">Transmembrane</keyword>
<protein>
    <submittedName>
        <fullName evidence="2">Uncharacterized protein</fullName>
    </submittedName>
</protein>
<dbReference type="RefSeq" id="WP_130287151.1">
    <property type="nucleotide sequence ID" value="NZ_SGXE01000003.1"/>
</dbReference>
<accession>A0A4Q7NZI3</accession>
<comment type="caution">
    <text evidence="2">The sequence shown here is derived from an EMBL/GenBank/DDBJ whole genome shotgun (WGS) entry which is preliminary data.</text>
</comment>
<evidence type="ECO:0000256" key="1">
    <source>
        <dbReference type="SAM" id="Phobius"/>
    </source>
</evidence>
<gene>
    <name evidence="2" type="ORF">EV197_2608</name>
</gene>
<evidence type="ECO:0000313" key="3">
    <source>
        <dbReference type="Proteomes" id="UP000292262"/>
    </source>
</evidence>